<dbReference type="Pfam" id="PF08811">
    <property type="entry name" value="DUF1800"/>
    <property type="match status" value="1"/>
</dbReference>
<dbReference type="RefSeq" id="WP_419186083.1">
    <property type="nucleotide sequence ID" value="NZ_CP036290.1"/>
</dbReference>
<evidence type="ECO:0000313" key="3">
    <source>
        <dbReference type="Proteomes" id="UP000319342"/>
    </source>
</evidence>
<keyword evidence="1" id="KW-0732">Signal</keyword>
<evidence type="ECO:0000256" key="1">
    <source>
        <dbReference type="SAM" id="SignalP"/>
    </source>
</evidence>
<dbReference type="Proteomes" id="UP000319342">
    <property type="component" value="Chromosome"/>
</dbReference>
<gene>
    <name evidence="2" type="ORF">Pla163_35450</name>
</gene>
<reference evidence="2 3" key="1">
    <citation type="submission" date="2019-02" db="EMBL/GenBank/DDBJ databases">
        <title>Deep-cultivation of Planctomycetes and their phenomic and genomic characterization uncovers novel biology.</title>
        <authorList>
            <person name="Wiegand S."/>
            <person name="Jogler M."/>
            <person name="Boedeker C."/>
            <person name="Pinto D."/>
            <person name="Vollmers J."/>
            <person name="Rivas-Marin E."/>
            <person name="Kohn T."/>
            <person name="Peeters S.H."/>
            <person name="Heuer A."/>
            <person name="Rast P."/>
            <person name="Oberbeckmann S."/>
            <person name="Bunk B."/>
            <person name="Jeske O."/>
            <person name="Meyerdierks A."/>
            <person name="Storesund J.E."/>
            <person name="Kallscheuer N."/>
            <person name="Luecker S."/>
            <person name="Lage O.M."/>
            <person name="Pohl T."/>
            <person name="Merkel B.J."/>
            <person name="Hornburger P."/>
            <person name="Mueller R.-W."/>
            <person name="Bruemmer F."/>
            <person name="Labrenz M."/>
            <person name="Spormann A.M."/>
            <person name="Op den Camp H."/>
            <person name="Overmann J."/>
            <person name="Amann R."/>
            <person name="Jetten M.S.M."/>
            <person name="Mascher T."/>
            <person name="Medema M.H."/>
            <person name="Devos D.P."/>
            <person name="Kaster A.-K."/>
            <person name="Ovreas L."/>
            <person name="Rohde M."/>
            <person name="Galperin M.Y."/>
            <person name="Jogler C."/>
        </authorList>
    </citation>
    <scope>NUCLEOTIDE SEQUENCE [LARGE SCALE GENOMIC DNA]</scope>
    <source>
        <strain evidence="2 3">Pla163</strain>
    </source>
</reference>
<evidence type="ECO:0000313" key="2">
    <source>
        <dbReference type="EMBL" id="QDU86394.1"/>
    </source>
</evidence>
<dbReference type="InterPro" id="IPR014917">
    <property type="entry name" value="DUF1800"/>
</dbReference>
<keyword evidence="3" id="KW-1185">Reference proteome</keyword>
<evidence type="ECO:0008006" key="4">
    <source>
        <dbReference type="Google" id="ProtNLM"/>
    </source>
</evidence>
<protein>
    <recommendedName>
        <fullName evidence="4">DUF1800 domain-containing protein</fullName>
    </recommendedName>
</protein>
<organism evidence="2 3">
    <name type="scientific">Rohdeia mirabilis</name>
    <dbReference type="NCBI Taxonomy" id="2528008"/>
    <lineage>
        <taxon>Bacteria</taxon>
        <taxon>Pseudomonadati</taxon>
        <taxon>Planctomycetota</taxon>
        <taxon>Planctomycetia</taxon>
        <taxon>Planctomycetia incertae sedis</taxon>
        <taxon>Rohdeia</taxon>
    </lineage>
</organism>
<proteinExistence type="predicted"/>
<accession>A0A518D4L2</accession>
<name>A0A518D4L2_9BACT</name>
<dbReference type="AlphaFoldDB" id="A0A518D4L2"/>
<feature type="signal peptide" evidence="1">
    <location>
        <begin position="1"/>
        <end position="20"/>
    </location>
</feature>
<sequence length="598" mass="65456" precursor="true">MQIVQPFVLTAAVAAYSAFASVASGATFDVSGVARASATVLATGSASVAPAVVDRITARDFDAAAAEHLLNRAGFGGTTLEAERLARLGPEAAVALLLEPVRLVDPFFLGEDTSYRDLRRASDARLEEMGASEKEIQDARRRVRADFRKNDRRQLATYANWWVARMVSGDDPVRDRMTLFWTGLFTSSFQEVKNSRLIIEQHQLLRDGALGSYADLLRGIARDPAMLEYLDAASNKKQSPNENFARELLELFSLGEGHYAEADIVAAARAFTGWTDRNGEFQFNRRQHDRGEKTFMGVTGDLDGDDVLEIVLAQDRCAEYIAGRLLEYFEGRAPSEARVRHYGRVLRSAGYEIRPVLEELFVDRAFYSDAVVGQRIASPLDFMIGHARRIGVDPPTGLVAAGASSLGETLFHPPSVKGWDPGRAWITTTTFMQRGNLAGVLVGTVGSQEFLTAPELGDGELVEESQGADAMEGEMMGDAMMEPTAAARRRAQSARKDDLVRLLDRMEDLGWQPLLNLSARAARLGATNDAEVVDLLAREVLAVELSAETRAELLAFVAEERAVASLTEDVWTSGVADAEHLARRLVHLMLSLPEGQLH</sequence>
<dbReference type="EMBL" id="CP036290">
    <property type="protein sequence ID" value="QDU86394.1"/>
    <property type="molecule type" value="Genomic_DNA"/>
</dbReference>
<feature type="chain" id="PRO_5022153672" description="DUF1800 domain-containing protein" evidence="1">
    <location>
        <begin position="21"/>
        <end position="598"/>
    </location>
</feature>